<dbReference type="EMBL" id="BSNC01000002">
    <property type="protein sequence ID" value="GLP95307.1"/>
    <property type="molecule type" value="Genomic_DNA"/>
</dbReference>
<evidence type="ECO:0000313" key="2">
    <source>
        <dbReference type="Proteomes" id="UP001161422"/>
    </source>
</evidence>
<reference evidence="1" key="1">
    <citation type="journal article" date="2014" name="Int. J. Syst. Evol. Microbiol.">
        <title>Complete genome sequence of Corynebacterium casei LMG S-19264T (=DSM 44701T), isolated from a smear-ripened cheese.</title>
        <authorList>
            <consortium name="US DOE Joint Genome Institute (JGI-PGF)"/>
            <person name="Walter F."/>
            <person name="Albersmeier A."/>
            <person name="Kalinowski J."/>
            <person name="Ruckert C."/>
        </authorList>
    </citation>
    <scope>NUCLEOTIDE SEQUENCE</scope>
    <source>
        <strain evidence="1">NBRC 101628</strain>
    </source>
</reference>
<comment type="caution">
    <text evidence="1">The sequence shown here is derived from an EMBL/GenBank/DDBJ whole genome shotgun (WGS) entry which is preliminary data.</text>
</comment>
<evidence type="ECO:0000313" key="1">
    <source>
        <dbReference type="EMBL" id="GLP95307.1"/>
    </source>
</evidence>
<dbReference type="RefSeq" id="WP_095506631.1">
    <property type="nucleotide sequence ID" value="NZ_BSNC01000002.1"/>
</dbReference>
<dbReference type="AlphaFoldDB" id="A0AA37W0Q0"/>
<protein>
    <submittedName>
        <fullName evidence="1">Uncharacterized protein</fullName>
    </submittedName>
</protein>
<dbReference type="Proteomes" id="UP001161422">
    <property type="component" value="Unassembled WGS sequence"/>
</dbReference>
<keyword evidence="2" id="KW-1185">Reference proteome</keyword>
<sequence>MNGVKVEINVILRNVRTAQRRHRALYLKANERRQLKIREYCAMMIYQLDNDDDFQPEERGWNFPLPQNHEADYQRIIDQLTDASVIGDSAVLNEAELEALILDNWPWSREFRNTLRFYNMTEDSPCEPA</sequence>
<reference evidence="1" key="2">
    <citation type="submission" date="2023-01" db="EMBL/GenBank/DDBJ databases">
        <title>Draft genome sequence of Paraferrimonas sedimenticola strain NBRC 101628.</title>
        <authorList>
            <person name="Sun Q."/>
            <person name="Mori K."/>
        </authorList>
    </citation>
    <scope>NUCLEOTIDE SEQUENCE</scope>
    <source>
        <strain evidence="1">NBRC 101628</strain>
    </source>
</reference>
<organism evidence="1 2">
    <name type="scientific">Paraferrimonas sedimenticola</name>
    <dbReference type="NCBI Taxonomy" id="375674"/>
    <lineage>
        <taxon>Bacteria</taxon>
        <taxon>Pseudomonadati</taxon>
        <taxon>Pseudomonadota</taxon>
        <taxon>Gammaproteobacteria</taxon>
        <taxon>Alteromonadales</taxon>
        <taxon>Ferrimonadaceae</taxon>
        <taxon>Paraferrimonas</taxon>
    </lineage>
</organism>
<accession>A0AA37W0Q0</accession>
<proteinExistence type="predicted"/>
<name>A0AA37W0Q0_9GAMM</name>
<gene>
    <name evidence="1" type="ORF">GCM10007895_06130</name>
</gene>